<dbReference type="Proteomes" id="UP001385809">
    <property type="component" value="Unassembled WGS sequence"/>
</dbReference>
<protein>
    <submittedName>
        <fullName evidence="1">XRE family transcriptional regulator</fullName>
    </submittedName>
</protein>
<evidence type="ECO:0000313" key="1">
    <source>
        <dbReference type="EMBL" id="MEJ2870623.1"/>
    </source>
</evidence>
<keyword evidence="2" id="KW-1185">Reference proteome</keyword>
<dbReference type="EMBL" id="JBBEGN010000014">
    <property type="protein sequence ID" value="MEJ2870623.1"/>
    <property type="molecule type" value="Genomic_DNA"/>
</dbReference>
<dbReference type="SUPFAM" id="SSF56024">
    <property type="entry name" value="Phospholipase D/nuclease"/>
    <property type="match status" value="1"/>
</dbReference>
<proteinExistence type="predicted"/>
<dbReference type="Gene3D" id="1.10.260.40">
    <property type="entry name" value="lambda repressor-like DNA-binding domains"/>
    <property type="match status" value="1"/>
</dbReference>
<reference evidence="1 2" key="1">
    <citation type="submission" date="2024-03" db="EMBL/GenBank/DDBJ databases">
        <title>Actinomycetospora sp. OC33-EN08, a novel actinomycete isolated from wild orchid (Aerides multiflora).</title>
        <authorList>
            <person name="Suriyachadkun C."/>
        </authorList>
    </citation>
    <scope>NUCLEOTIDE SEQUENCE [LARGE SCALE GENOMIC DNA]</scope>
    <source>
        <strain evidence="1 2">OC33-EN08</strain>
    </source>
</reference>
<dbReference type="CDD" id="cd00093">
    <property type="entry name" value="HTH_XRE"/>
    <property type="match status" value="1"/>
</dbReference>
<dbReference type="InterPro" id="IPR001387">
    <property type="entry name" value="Cro/C1-type_HTH"/>
</dbReference>
<organism evidence="1 2">
    <name type="scientific">Actinomycetospora aurantiaca</name>
    <dbReference type="NCBI Taxonomy" id="3129233"/>
    <lineage>
        <taxon>Bacteria</taxon>
        <taxon>Bacillati</taxon>
        <taxon>Actinomycetota</taxon>
        <taxon>Actinomycetes</taxon>
        <taxon>Pseudonocardiales</taxon>
        <taxon>Pseudonocardiaceae</taxon>
        <taxon>Actinomycetospora</taxon>
    </lineage>
</organism>
<dbReference type="Gene3D" id="3.30.870.10">
    <property type="entry name" value="Endonuclease Chain A"/>
    <property type="match status" value="1"/>
</dbReference>
<dbReference type="CDD" id="cd00138">
    <property type="entry name" value="PLDc_SF"/>
    <property type="match status" value="1"/>
</dbReference>
<comment type="caution">
    <text evidence="1">The sequence shown here is derived from an EMBL/GenBank/DDBJ whole genome shotgun (WGS) entry which is preliminary data.</text>
</comment>
<gene>
    <name evidence="1" type="ORF">WCD74_22870</name>
</gene>
<evidence type="ECO:0000313" key="2">
    <source>
        <dbReference type="Proteomes" id="UP001385809"/>
    </source>
</evidence>
<sequence>MTTNQRLRGSIVSAGLRPADLAERVGVDAKTVERWITKGRLPHRAHRVAVADALAVDEGYIWPEVVELPVTQSASQAELLAMHPSRASIPHETWAQLMDGAREAIDILVYAGSFLFEQYDFVDVIYRKAAQGVRVRILIGDETSAAVALRAEEEGTSGGLQGRIQLHRRYLRDLEGVQGVEVRAHSTTLYNSLFRFDQDLLVNGHAWGAPAGQSPVLHLRRVPGGRTWDHYIRSFETVWSRTTT</sequence>
<accession>A0ABU8MW26</accession>
<name>A0ABU8MW26_9PSEU</name>
<dbReference type="SUPFAM" id="SSF47413">
    <property type="entry name" value="lambda repressor-like DNA-binding domains"/>
    <property type="match status" value="1"/>
</dbReference>
<dbReference type="RefSeq" id="WP_337697191.1">
    <property type="nucleotide sequence ID" value="NZ_JBBEGN010000014.1"/>
</dbReference>
<dbReference type="InterPro" id="IPR010982">
    <property type="entry name" value="Lambda_DNA-bd_dom_sf"/>
</dbReference>